<dbReference type="Pfam" id="PF03575">
    <property type="entry name" value="Peptidase_S51"/>
    <property type="match status" value="1"/>
</dbReference>
<keyword evidence="2" id="KW-0645">Protease</keyword>
<organism evidence="5 6">
    <name type="scientific">Kouleothrix aurantiaca</name>
    <dbReference type="NCBI Taxonomy" id="186479"/>
    <lineage>
        <taxon>Bacteria</taxon>
        <taxon>Bacillati</taxon>
        <taxon>Chloroflexota</taxon>
        <taxon>Chloroflexia</taxon>
        <taxon>Chloroflexales</taxon>
        <taxon>Roseiflexineae</taxon>
        <taxon>Roseiflexaceae</taxon>
        <taxon>Kouleothrix</taxon>
    </lineage>
</organism>
<evidence type="ECO:0000256" key="1">
    <source>
        <dbReference type="ARBA" id="ARBA00006534"/>
    </source>
</evidence>
<name>A0A0P9FBG1_9CHLR</name>
<accession>A0A0P9FBG1</accession>
<dbReference type="PANTHER" id="PTHR36175:SF1">
    <property type="entry name" value="CYANOPHYCINASE"/>
    <property type="match status" value="1"/>
</dbReference>
<keyword evidence="6" id="KW-1185">Reference proteome</keyword>
<dbReference type="CDD" id="cd03129">
    <property type="entry name" value="GAT1_Peptidase_E_like"/>
    <property type="match status" value="1"/>
</dbReference>
<comment type="similarity">
    <text evidence="1">Belongs to the peptidase S51 family.</text>
</comment>
<protein>
    <recommendedName>
        <fullName evidence="7">Peptidase</fullName>
    </recommendedName>
</protein>
<evidence type="ECO:0000256" key="4">
    <source>
        <dbReference type="ARBA" id="ARBA00022825"/>
    </source>
</evidence>
<dbReference type="InterPro" id="IPR005320">
    <property type="entry name" value="Peptidase_S51"/>
</dbReference>
<keyword evidence="4" id="KW-0720">Serine protease</keyword>
<sequence length="189" mass="19707">MLALVGSGEFLETMRPIDAMLLERARPNGRARVVVIPTASIPDGPHVVERWASMGRAHFGALGAIVDVVVIGAADRANDPAVAQRIAAADLVYFSGGKPRFLLDALRGTPAWAAVLAVHARGGVVVGCSAGAMVLGGALLAPRVRWPLATHPAFDLVPNCIILPHYVALPGLLRNLVLRGIPSVLTVLG</sequence>
<evidence type="ECO:0008006" key="7">
    <source>
        <dbReference type="Google" id="ProtNLM"/>
    </source>
</evidence>
<dbReference type="GO" id="GO:0006508">
    <property type="term" value="P:proteolysis"/>
    <property type="evidence" value="ECO:0007669"/>
    <property type="project" value="UniProtKB-KW"/>
</dbReference>
<reference evidence="5 6" key="1">
    <citation type="submission" date="2015-09" db="EMBL/GenBank/DDBJ databases">
        <title>Draft genome sequence of Kouleothrix aurantiaca JCM 19913.</title>
        <authorList>
            <person name="Hemp J."/>
        </authorList>
    </citation>
    <scope>NUCLEOTIDE SEQUENCE [LARGE SCALE GENOMIC DNA]</scope>
    <source>
        <strain evidence="5 6">COM-B</strain>
    </source>
</reference>
<dbReference type="SUPFAM" id="SSF52317">
    <property type="entry name" value="Class I glutamine amidotransferase-like"/>
    <property type="match status" value="1"/>
</dbReference>
<evidence type="ECO:0000313" key="5">
    <source>
        <dbReference type="EMBL" id="KPV54011.1"/>
    </source>
</evidence>
<dbReference type="Proteomes" id="UP000050509">
    <property type="component" value="Unassembled WGS sequence"/>
</dbReference>
<dbReference type="Gene3D" id="3.40.50.880">
    <property type="match status" value="1"/>
</dbReference>
<dbReference type="InterPro" id="IPR029062">
    <property type="entry name" value="Class_I_gatase-like"/>
</dbReference>
<dbReference type="PANTHER" id="PTHR36175">
    <property type="entry name" value="CYANOPHYCINASE"/>
    <property type="match status" value="1"/>
</dbReference>
<feature type="non-terminal residue" evidence="5">
    <location>
        <position position="189"/>
    </location>
</feature>
<dbReference type="GO" id="GO:0008236">
    <property type="term" value="F:serine-type peptidase activity"/>
    <property type="evidence" value="ECO:0007669"/>
    <property type="project" value="UniProtKB-KW"/>
</dbReference>
<evidence type="ECO:0000313" key="6">
    <source>
        <dbReference type="Proteomes" id="UP000050509"/>
    </source>
</evidence>
<proteinExistence type="inferred from homology"/>
<evidence type="ECO:0000256" key="3">
    <source>
        <dbReference type="ARBA" id="ARBA00022801"/>
    </source>
</evidence>
<dbReference type="AlphaFoldDB" id="A0A0P9FBG1"/>
<gene>
    <name evidence="5" type="ORF">SE17_06320</name>
</gene>
<dbReference type="EMBL" id="LJCR01000132">
    <property type="protein sequence ID" value="KPV54011.1"/>
    <property type="molecule type" value="Genomic_DNA"/>
</dbReference>
<evidence type="ECO:0000256" key="2">
    <source>
        <dbReference type="ARBA" id="ARBA00022670"/>
    </source>
</evidence>
<keyword evidence="3" id="KW-0378">Hydrolase</keyword>
<comment type="caution">
    <text evidence="5">The sequence shown here is derived from an EMBL/GenBank/DDBJ whole genome shotgun (WGS) entry which is preliminary data.</text>
</comment>